<dbReference type="PRINTS" id="PR00598">
    <property type="entry name" value="HTHMARR"/>
</dbReference>
<evidence type="ECO:0000313" key="2">
    <source>
        <dbReference type="EMBL" id="REF89184.1"/>
    </source>
</evidence>
<keyword evidence="2" id="KW-0238">DNA-binding</keyword>
<sequence length="161" mass="18720">MNSWDLLQLHHQFFERITQNAERALAEDKLDVKGFFVLAAIEELKHPAALAKRLVLPKPTVTFLIKKLEQAQYVKRKTVAGDLRRFEIQLTPLGRKVCERGRKTLSDAFDISLSRLSPREREQYGELLRKCVKPAEEDTDTVRMEVDGTQKNVMKRFRPDL</sequence>
<dbReference type="Pfam" id="PF12802">
    <property type="entry name" value="MarR_2"/>
    <property type="match status" value="1"/>
</dbReference>
<dbReference type="GO" id="GO:0003700">
    <property type="term" value="F:DNA-binding transcription factor activity"/>
    <property type="evidence" value="ECO:0007669"/>
    <property type="project" value="InterPro"/>
</dbReference>
<dbReference type="InterPro" id="IPR039422">
    <property type="entry name" value="MarR/SlyA-like"/>
</dbReference>
<feature type="domain" description="HTH marR-type" evidence="1">
    <location>
        <begin position="3"/>
        <end position="133"/>
    </location>
</feature>
<dbReference type="PANTHER" id="PTHR33164:SF43">
    <property type="entry name" value="HTH-TYPE TRANSCRIPTIONAL REPRESSOR YETL"/>
    <property type="match status" value="1"/>
</dbReference>
<proteinExistence type="predicted"/>
<dbReference type="AlphaFoldDB" id="A0A3D9Z1Z2"/>
<dbReference type="InterPro" id="IPR036390">
    <property type="entry name" value="WH_DNA-bd_sf"/>
</dbReference>
<dbReference type="PROSITE" id="PS50995">
    <property type="entry name" value="HTH_MARR_2"/>
    <property type="match status" value="1"/>
</dbReference>
<comment type="caution">
    <text evidence="2">The sequence shown here is derived from an EMBL/GenBank/DDBJ whole genome shotgun (WGS) entry which is preliminary data.</text>
</comment>
<dbReference type="Proteomes" id="UP000256900">
    <property type="component" value="Unassembled WGS sequence"/>
</dbReference>
<dbReference type="PANTHER" id="PTHR33164">
    <property type="entry name" value="TRANSCRIPTIONAL REGULATOR, MARR FAMILY"/>
    <property type="match status" value="1"/>
</dbReference>
<gene>
    <name evidence="2" type="ORF">DES32_0400</name>
</gene>
<reference evidence="2 3" key="1">
    <citation type="submission" date="2018-08" db="EMBL/GenBank/DDBJ databases">
        <title>Genomic Encyclopedia of Type Strains, Phase IV (KMG-IV): sequencing the most valuable type-strain genomes for metagenomic binning, comparative biology and taxonomic classification.</title>
        <authorList>
            <person name="Goeker M."/>
        </authorList>
    </citation>
    <scope>NUCLEOTIDE SEQUENCE [LARGE SCALE GENOMIC DNA]</scope>
    <source>
        <strain evidence="2 3">BW863</strain>
    </source>
</reference>
<dbReference type="InterPro" id="IPR036388">
    <property type="entry name" value="WH-like_DNA-bd_sf"/>
</dbReference>
<evidence type="ECO:0000259" key="1">
    <source>
        <dbReference type="PROSITE" id="PS50995"/>
    </source>
</evidence>
<dbReference type="SMART" id="SM00347">
    <property type="entry name" value="HTH_MARR"/>
    <property type="match status" value="1"/>
</dbReference>
<organism evidence="2 3">
    <name type="scientific">Methylovirgula ligni</name>
    <dbReference type="NCBI Taxonomy" id="569860"/>
    <lineage>
        <taxon>Bacteria</taxon>
        <taxon>Pseudomonadati</taxon>
        <taxon>Pseudomonadota</taxon>
        <taxon>Alphaproteobacteria</taxon>
        <taxon>Hyphomicrobiales</taxon>
        <taxon>Beijerinckiaceae</taxon>
        <taxon>Methylovirgula</taxon>
    </lineage>
</organism>
<dbReference type="GO" id="GO:0006950">
    <property type="term" value="P:response to stress"/>
    <property type="evidence" value="ECO:0007669"/>
    <property type="project" value="TreeGrafter"/>
</dbReference>
<dbReference type="EMBL" id="QUMO01000001">
    <property type="protein sequence ID" value="REF89184.1"/>
    <property type="molecule type" value="Genomic_DNA"/>
</dbReference>
<protein>
    <submittedName>
        <fullName evidence="2">DNA-binding MarR family transcriptional regulator</fullName>
    </submittedName>
</protein>
<dbReference type="SUPFAM" id="SSF46785">
    <property type="entry name" value="Winged helix' DNA-binding domain"/>
    <property type="match status" value="1"/>
</dbReference>
<keyword evidence="3" id="KW-1185">Reference proteome</keyword>
<name>A0A3D9Z1Z2_9HYPH</name>
<evidence type="ECO:0000313" key="3">
    <source>
        <dbReference type="Proteomes" id="UP000256900"/>
    </source>
</evidence>
<accession>A0A3D9Z1Z2</accession>
<dbReference type="GO" id="GO:0003677">
    <property type="term" value="F:DNA binding"/>
    <property type="evidence" value="ECO:0007669"/>
    <property type="project" value="UniProtKB-KW"/>
</dbReference>
<dbReference type="InterPro" id="IPR000835">
    <property type="entry name" value="HTH_MarR-typ"/>
</dbReference>
<dbReference type="Gene3D" id="1.10.10.10">
    <property type="entry name" value="Winged helix-like DNA-binding domain superfamily/Winged helix DNA-binding domain"/>
    <property type="match status" value="1"/>
</dbReference>